<dbReference type="FunFam" id="3.40.50.300:FF:001091">
    <property type="entry name" value="Probable disease resistance protein At1g61300"/>
    <property type="match status" value="1"/>
</dbReference>
<comment type="similarity">
    <text evidence="1">Belongs to the disease resistance NB-LRR family.</text>
</comment>
<dbReference type="Gene3D" id="3.40.50.300">
    <property type="entry name" value="P-loop containing nucleotide triphosphate hydrolases"/>
    <property type="match status" value="1"/>
</dbReference>
<keyword evidence="5" id="KW-0611">Plant defense</keyword>
<reference evidence="11" key="1">
    <citation type="submission" date="2018-02" db="EMBL/GenBank/DDBJ databases">
        <authorList>
            <person name="Cohen D.B."/>
            <person name="Kent A.D."/>
        </authorList>
    </citation>
    <scope>NUCLEOTIDE SEQUENCE</scope>
</reference>
<dbReference type="Pfam" id="PF23247">
    <property type="entry name" value="LRR_RPS2"/>
    <property type="match status" value="1"/>
</dbReference>
<dbReference type="SUPFAM" id="SSF52058">
    <property type="entry name" value="L domain-like"/>
    <property type="match status" value="1"/>
</dbReference>
<dbReference type="Pfam" id="PF23559">
    <property type="entry name" value="WHD_DRP"/>
    <property type="match status" value="1"/>
</dbReference>
<dbReference type="Gene3D" id="1.10.10.10">
    <property type="entry name" value="Winged helix-like DNA-binding domain superfamily/Winged helix DNA-binding domain"/>
    <property type="match status" value="1"/>
</dbReference>
<dbReference type="Pfam" id="PF00931">
    <property type="entry name" value="NB-ARC"/>
    <property type="match status" value="1"/>
</dbReference>
<evidence type="ECO:0000256" key="1">
    <source>
        <dbReference type="ARBA" id="ARBA00008894"/>
    </source>
</evidence>
<dbReference type="Pfam" id="PF13855">
    <property type="entry name" value="LRR_8"/>
    <property type="match status" value="1"/>
</dbReference>
<dbReference type="PANTHER" id="PTHR33463">
    <property type="entry name" value="NB-ARC DOMAIN-CONTAINING PROTEIN-RELATED"/>
    <property type="match status" value="1"/>
</dbReference>
<dbReference type="InterPro" id="IPR027417">
    <property type="entry name" value="P-loop_NTPase"/>
</dbReference>
<evidence type="ECO:0000256" key="6">
    <source>
        <dbReference type="ARBA" id="ARBA00022840"/>
    </source>
</evidence>
<protein>
    <submittedName>
        <fullName evidence="11">Uncharacterized protein</fullName>
    </submittedName>
</protein>
<feature type="domain" description="Disease resistance protein winged helix" evidence="10">
    <location>
        <begin position="408"/>
        <end position="488"/>
    </location>
</feature>
<evidence type="ECO:0000256" key="4">
    <source>
        <dbReference type="ARBA" id="ARBA00022741"/>
    </source>
</evidence>
<dbReference type="PANTHER" id="PTHR33463:SF186">
    <property type="entry name" value="NB-ARC DOMAIN-CONTAINING PROTEIN"/>
    <property type="match status" value="1"/>
</dbReference>
<keyword evidence="6" id="KW-0067">ATP-binding</keyword>
<dbReference type="Gene3D" id="3.80.10.10">
    <property type="entry name" value="Ribonuclease Inhibitor"/>
    <property type="match status" value="2"/>
</dbReference>
<dbReference type="GO" id="GO:0043531">
    <property type="term" value="F:ADP binding"/>
    <property type="evidence" value="ECO:0007669"/>
    <property type="project" value="InterPro"/>
</dbReference>
<dbReference type="GO" id="GO:0006952">
    <property type="term" value="P:defense response"/>
    <property type="evidence" value="ECO:0007669"/>
    <property type="project" value="UniProtKB-KW"/>
</dbReference>
<keyword evidence="3" id="KW-0677">Repeat</keyword>
<keyword evidence="2" id="KW-0433">Leucine-rich repeat</keyword>
<dbReference type="InterPro" id="IPR057135">
    <property type="entry name" value="At4g27190-like_LRR"/>
</dbReference>
<dbReference type="AlphaFoldDB" id="A0A2N9ILP0"/>
<evidence type="ECO:0000256" key="5">
    <source>
        <dbReference type="ARBA" id="ARBA00022821"/>
    </source>
</evidence>
<accession>A0A2N9ILP0</accession>
<gene>
    <name evidence="11" type="ORF">FSB_LOCUS52865</name>
</gene>
<evidence type="ECO:0000313" key="11">
    <source>
        <dbReference type="EMBL" id="SPD24983.1"/>
    </source>
</evidence>
<evidence type="ECO:0000256" key="2">
    <source>
        <dbReference type="ARBA" id="ARBA00022614"/>
    </source>
</evidence>
<dbReference type="PRINTS" id="PR00364">
    <property type="entry name" value="DISEASERSIST"/>
</dbReference>
<evidence type="ECO:0000259" key="10">
    <source>
        <dbReference type="Pfam" id="PF23559"/>
    </source>
</evidence>
<dbReference type="EMBL" id="OIVN01006057">
    <property type="protein sequence ID" value="SPD24983.1"/>
    <property type="molecule type" value="Genomic_DNA"/>
</dbReference>
<organism evidence="11">
    <name type="scientific">Fagus sylvatica</name>
    <name type="common">Beechnut</name>
    <dbReference type="NCBI Taxonomy" id="28930"/>
    <lineage>
        <taxon>Eukaryota</taxon>
        <taxon>Viridiplantae</taxon>
        <taxon>Streptophyta</taxon>
        <taxon>Embryophyta</taxon>
        <taxon>Tracheophyta</taxon>
        <taxon>Spermatophyta</taxon>
        <taxon>Magnoliopsida</taxon>
        <taxon>eudicotyledons</taxon>
        <taxon>Gunneridae</taxon>
        <taxon>Pentapetalae</taxon>
        <taxon>rosids</taxon>
        <taxon>fabids</taxon>
        <taxon>Fagales</taxon>
        <taxon>Fagaceae</taxon>
        <taxon>Fagus</taxon>
    </lineage>
</organism>
<dbReference type="InterPro" id="IPR050905">
    <property type="entry name" value="Plant_NBS-LRR"/>
</dbReference>
<evidence type="ECO:0000259" key="9">
    <source>
        <dbReference type="Pfam" id="PF23247"/>
    </source>
</evidence>
<dbReference type="GO" id="GO:0005524">
    <property type="term" value="F:ATP binding"/>
    <property type="evidence" value="ECO:0007669"/>
    <property type="project" value="UniProtKB-KW"/>
</dbReference>
<dbReference type="InterPro" id="IPR036388">
    <property type="entry name" value="WH-like_DNA-bd_sf"/>
</dbReference>
<evidence type="ECO:0000259" key="8">
    <source>
        <dbReference type="Pfam" id="PF00931"/>
    </source>
</evidence>
<dbReference type="InterPro" id="IPR001611">
    <property type="entry name" value="Leu-rich_rpt"/>
</dbReference>
<dbReference type="Gene3D" id="1.10.8.430">
    <property type="entry name" value="Helical domain of apoptotic protease-activating factors"/>
    <property type="match status" value="1"/>
</dbReference>
<feature type="coiled-coil region" evidence="7">
    <location>
        <begin position="24"/>
        <end position="51"/>
    </location>
</feature>
<evidence type="ECO:0000256" key="7">
    <source>
        <dbReference type="SAM" id="Coils"/>
    </source>
</evidence>
<keyword evidence="7" id="KW-0175">Coiled coil</keyword>
<evidence type="ECO:0000256" key="3">
    <source>
        <dbReference type="ARBA" id="ARBA00022737"/>
    </source>
</evidence>
<keyword evidence="4" id="KW-0547">Nucleotide-binding</keyword>
<dbReference type="InterPro" id="IPR002182">
    <property type="entry name" value="NB-ARC"/>
</dbReference>
<feature type="domain" description="NB-ARC" evidence="8">
    <location>
        <begin position="161"/>
        <end position="321"/>
    </location>
</feature>
<dbReference type="InterPro" id="IPR032675">
    <property type="entry name" value="LRR_dom_sf"/>
</dbReference>
<dbReference type="SUPFAM" id="SSF52540">
    <property type="entry name" value="P-loop containing nucleoside triphosphate hydrolases"/>
    <property type="match status" value="1"/>
</dbReference>
<dbReference type="InterPro" id="IPR042197">
    <property type="entry name" value="Apaf_helical"/>
</dbReference>
<feature type="domain" description="Disease resistance protein At4g27190-like leucine-rich repeats" evidence="9">
    <location>
        <begin position="796"/>
        <end position="917"/>
    </location>
</feature>
<name>A0A2N9ILP0_FAGSY</name>
<sequence>MLEAVASAAIVETYKDGRVLCSNMKQKIDYANDLENNYKRLIEKAEKLYARREDIVIEADKYKTKQLTKECDLWISRVTNGEEDVRELTTKYENEQSKKAKWRRHSKRAKLSKSMVEKCEELHSLWLEGKFERGIMVEKLPERVRTLHAAKIEDKPSLYKVVEEILGLLKDRDVKRIGLWGSGGIGKTTIMRNLNNHEDIAKMFDIVIWVTISKDRSEEKLQRAITDRLKMNMEGITNPDEIAWRISKELECKKYLLLLDEVWNILDLPKLGIQDNQKDSKVVLATRFPKICCDMKTELINMKQMSGADAWKMFTEKVGQNVNLPSIEPIAKLVVRECAGFPLLIDKVASTFKQKKDNSFLWNYGLTSLRRWDSFKVQGMDELIEFLKFCYEGLDSEDKKFCFLYGALYPEDCEIHRDYLIECWRAEGFICDANKFSDAHGEGHKILQFRDARDEGHKMLLDLINVSLLEESEKMNHVRMNKVLRNMALKISSKSKTFKVLVKTREGLQEPPNAVEWQQVNRISLIDNKLCSLPDLPDCNNVSTLFLQRNRDLKVIPDTFFGCMQNLRVLDLHGTGIESLPSSVSLLKCLRALYLNSCISLMELHYLEELELEVLDIRGTGINHLPIQIGGLLQLKCLQLRIDVDPNNREWEALVEAIIEEVATLKCLTSLSICFPKVDCLKSFISKSPLWKDFRFTFQFSVGYHDSISYGILDCFEYQRCFKFANGEGVNPVISEVLAETDAFGLIGHKGASRLSDFGIENINRMRVCLIEGCDEIETIVQGNSVDRSALEWLEKMCISNAQKLESIWEGPVHAGSLTRLTSLTLQRCPKLKKIFSNGMIEQLFKLEHLSVEECPEIEEIITNSENTGLEPEALPKLRTLVLSGLLKVESICTDDSLKWPTLERITISRCQLLTRLPLNKENAPYLRCIEGDQLWWTALEWKEDAIKGRFESFFKSN</sequence>
<dbReference type="PROSITE" id="PS51450">
    <property type="entry name" value="LRR"/>
    <property type="match status" value="1"/>
</dbReference>
<dbReference type="InterPro" id="IPR058922">
    <property type="entry name" value="WHD_DRP"/>
</dbReference>
<proteinExistence type="inferred from homology"/>
<feature type="coiled-coil region" evidence="7">
    <location>
        <begin position="78"/>
        <end position="105"/>
    </location>
</feature>